<dbReference type="EC" id="1.1.1.369" evidence="4"/>
<feature type="domain" description="Gfo/Idh/MocA-like oxidoreductase C-terminal" evidence="6">
    <location>
        <begin position="135"/>
        <end position="324"/>
    </location>
</feature>
<dbReference type="InterPro" id="IPR023794">
    <property type="entry name" value="MI/DCI_dehydrogenase"/>
</dbReference>
<keyword evidence="2 4" id="KW-0560">Oxidoreductase</keyword>
<dbReference type="Pfam" id="PF01408">
    <property type="entry name" value="GFO_IDH_MocA"/>
    <property type="match status" value="1"/>
</dbReference>
<dbReference type="Gene3D" id="3.40.50.720">
    <property type="entry name" value="NAD(P)-binding Rossmann-like Domain"/>
    <property type="match status" value="1"/>
</dbReference>
<keyword evidence="3 4" id="KW-0520">NAD</keyword>
<dbReference type="InterPro" id="IPR036291">
    <property type="entry name" value="NAD(P)-bd_dom_sf"/>
</dbReference>
<dbReference type="InterPro" id="IPR000683">
    <property type="entry name" value="Gfo/Idh/MocA-like_OxRdtase_N"/>
</dbReference>
<dbReference type="Pfam" id="PF02894">
    <property type="entry name" value="GFO_IDH_MocA_C"/>
    <property type="match status" value="1"/>
</dbReference>
<dbReference type="Gene3D" id="3.30.360.10">
    <property type="entry name" value="Dihydrodipicolinate Reductase, domain 2"/>
    <property type="match status" value="1"/>
</dbReference>
<evidence type="ECO:0000313" key="7">
    <source>
        <dbReference type="EMBL" id="MBO1306209.1"/>
    </source>
</evidence>
<feature type="domain" description="Gfo/Idh/MocA-like oxidoreductase N-terminal" evidence="5">
    <location>
        <begin position="3"/>
        <end position="123"/>
    </location>
</feature>
<gene>
    <name evidence="4" type="primary">iolG</name>
    <name evidence="7" type="ORF">JZO70_08560</name>
</gene>
<evidence type="ECO:0000256" key="2">
    <source>
        <dbReference type="ARBA" id="ARBA00023002"/>
    </source>
</evidence>
<evidence type="ECO:0000259" key="6">
    <source>
        <dbReference type="Pfam" id="PF02894"/>
    </source>
</evidence>
<dbReference type="EC" id="1.1.1.18" evidence="4"/>
<dbReference type="RefSeq" id="WP_207673140.1">
    <property type="nucleotide sequence ID" value="NZ_JAFREM010000013.1"/>
</dbReference>
<comment type="similarity">
    <text evidence="1 4">Belongs to the Gfo/Idh/MocA family.</text>
</comment>
<comment type="catalytic activity">
    <reaction evidence="4">
        <text>1D-chiro-inositol + NAD(+) = scyllo-inosine + NADH + H(+)</text>
        <dbReference type="Rhea" id="RHEA:25832"/>
        <dbReference type="ChEBI" id="CHEBI:15378"/>
        <dbReference type="ChEBI" id="CHEBI:27372"/>
        <dbReference type="ChEBI" id="CHEBI:50920"/>
        <dbReference type="ChEBI" id="CHEBI:57540"/>
        <dbReference type="ChEBI" id="CHEBI:57945"/>
        <dbReference type="EC" id="1.1.1.369"/>
    </reaction>
</comment>
<accession>A0ABS3L982</accession>
<dbReference type="PANTHER" id="PTHR43593:SF1">
    <property type="entry name" value="INOSITOL 2-DEHYDROGENASE"/>
    <property type="match status" value="1"/>
</dbReference>
<comment type="subunit">
    <text evidence="4">Homotetramer.</text>
</comment>
<dbReference type="PANTHER" id="PTHR43593">
    <property type="match status" value="1"/>
</dbReference>
<comment type="function">
    <text evidence="4">Involved in the oxidation of myo-inositol (MI) and D-chiro-inositol (DCI) to 2-keto-myo-inositol (2KMI or 2-inosose) and 1-keto-D-chiro-inositol (1KDCI), respectively.</text>
</comment>
<dbReference type="InterPro" id="IPR050424">
    <property type="entry name" value="Gfo-Idh-MocA_inositol_DH"/>
</dbReference>
<evidence type="ECO:0000256" key="4">
    <source>
        <dbReference type="HAMAP-Rule" id="MF_01671"/>
    </source>
</evidence>
<proteinExistence type="inferred from homology"/>
<sequence>MEIKVGVIGTGAIGIEHIHRINGKTQGARVTAVSDINVDAATALAKSIDAEFFATGEALIASDQVDVVVVTSWDPTHEQYVLEAIKHGKYVFCEKPLAMDSDGCRRIVDAEIAYGKKLVQVGFMRRYDRGYIELKEAIHSGKYGEPLMLHCAHRNPSADENYTTPMAISNTAIHEIDALRWLVEEDYASVQLLLPKKTRNSHKDLHDPQLLIFETTSGITIDLEVFVNCRFGYDIKCDVVCEEAEIGLTDPTYIRTKAEERNYTAISPDWQTRFLEAYDYEFQIWVQAIQEDKFTGPTAWDGYTASITMMALHEARETGKKVNIALETCPDIYL</sequence>
<protein>
    <recommendedName>
        <fullName evidence="4">Inositol 2-dehydrogenase/D-chiro-inositol 3-dehydrogenase</fullName>
        <ecNumber evidence="4">1.1.1.18</ecNumber>
        <ecNumber evidence="4">1.1.1.369</ecNumber>
    </recommendedName>
    <alternativeName>
        <fullName evidence="4">Myo-inositol 2-dehydrogenase/D-chiro-inositol 3-dehydrogenase</fullName>
        <shortName evidence="4">MI 2-dehydrogenase/DCI 3-dehydrogenase</shortName>
    </alternativeName>
</protein>
<dbReference type="SUPFAM" id="SSF51735">
    <property type="entry name" value="NAD(P)-binding Rossmann-fold domains"/>
    <property type="match status" value="1"/>
</dbReference>
<name>A0ABS3L982_9ENTE</name>
<dbReference type="InterPro" id="IPR004104">
    <property type="entry name" value="Gfo/Idh/MocA-like_OxRdtase_C"/>
</dbReference>
<dbReference type="HAMAP" id="MF_01671">
    <property type="entry name" value="IolG"/>
    <property type="match status" value="1"/>
</dbReference>
<comment type="catalytic activity">
    <reaction evidence="4">
        <text>myo-inositol + NAD(+) = scyllo-inosose + NADH + H(+)</text>
        <dbReference type="Rhea" id="RHEA:16949"/>
        <dbReference type="ChEBI" id="CHEBI:15378"/>
        <dbReference type="ChEBI" id="CHEBI:17268"/>
        <dbReference type="ChEBI" id="CHEBI:17811"/>
        <dbReference type="ChEBI" id="CHEBI:57540"/>
        <dbReference type="ChEBI" id="CHEBI:57945"/>
        <dbReference type="EC" id="1.1.1.18"/>
    </reaction>
</comment>
<dbReference type="SUPFAM" id="SSF55347">
    <property type="entry name" value="Glyceraldehyde-3-phosphate dehydrogenase-like, C-terminal domain"/>
    <property type="match status" value="1"/>
</dbReference>
<evidence type="ECO:0000259" key="5">
    <source>
        <dbReference type="Pfam" id="PF01408"/>
    </source>
</evidence>
<dbReference type="Proteomes" id="UP000664601">
    <property type="component" value="Unassembled WGS sequence"/>
</dbReference>
<evidence type="ECO:0000313" key="8">
    <source>
        <dbReference type="Proteomes" id="UP000664601"/>
    </source>
</evidence>
<comment type="caution">
    <text evidence="7">The sequence shown here is derived from an EMBL/GenBank/DDBJ whole genome shotgun (WGS) entry which is preliminary data.</text>
</comment>
<evidence type="ECO:0000256" key="1">
    <source>
        <dbReference type="ARBA" id="ARBA00010928"/>
    </source>
</evidence>
<evidence type="ECO:0000256" key="3">
    <source>
        <dbReference type="ARBA" id="ARBA00023027"/>
    </source>
</evidence>
<organism evidence="7 8">
    <name type="scientific">Candidatus Enterococcus moelleringii</name>
    <dbReference type="NCBI Taxonomy" id="2815325"/>
    <lineage>
        <taxon>Bacteria</taxon>
        <taxon>Bacillati</taxon>
        <taxon>Bacillota</taxon>
        <taxon>Bacilli</taxon>
        <taxon>Lactobacillales</taxon>
        <taxon>Enterococcaceae</taxon>
        <taxon>Enterococcus</taxon>
    </lineage>
</organism>
<keyword evidence="8" id="KW-1185">Reference proteome</keyword>
<comment type="pathway">
    <text evidence="4">Polyol metabolism; myo-inositol degradation into acetyl-CoA; acetyl-CoA from myo-inositol: step 1/7.</text>
</comment>
<dbReference type="EMBL" id="JAFREM010000013">
    <property type="protein sequence ID" value="MBO1306209.1"/>
    <property type="molecule type" value="Genomic_DNA"/>
</dbReference>
<reference evidence="7 8" key="1">
    <citation type="submission" date="2021-03" db="EMBL/GenBank/DDBJ databases">
        <title>Enterococcal diversity collection.</title>
        <authorList>
            <person name="Gilmore M.S."/>
            <person name="Schwartzman J."/>
            <person name="Van Tyne D."/>
            <person name="Martin M."/>
            <person name="Earl A.M."/>
            <person name="Manson A.L."/>
            <person name="Straub T."/>
            <person name="Salamzade R."/>
            <person name="Saavedra J."/>
            <person name="Lebreton F."/>
            <person name="Prichula J."/>
            <person name="Schaufler K."/>
            <person name="Gaca A."/>
            <person name="Sgardioli B."/>
            <person name="Wagenaar J."/>
            <person name="Strong T."/>
        </authorList>
    </citation>
    <scope>NUCLEOTIDE SEQUENCE [LARGE SCALE GENOMIC DNA]</scope>
    <source>
        <strain evidence="7 8">669A</strain>
    </source>
</reference>